<evidence type="ECO:0000313" key="2">
    <source>
        <dbReference type="EMBL" id="PPQ86576.1"/>
    </source>
</evidence>
<evidence type="ECO:0008006" key="4">
    <source>
        <dbReference type="Google" id="ProtNLM"/>
    </source>
</evidence>
<dbReference type="OrthoDB" id="3038990at2759"/>
<gene>
    <name evidence="2" type="ORF">CVT25_006182</name>
</gene>
<dbReference type="AlphaFoldDB" id="A0A409X734"/>
<feature type="transmembrane region" description="Helical" evidence="1">
    <location>
        <begin position="67"/>
        <end position="85"/>
    </location>
</feature>
<protein>
    <recommendedName>
        <fullName evidence="4">Transmembrane protein</fullName>
    </recommendedName>
</protein>
<reference evidence="2 3" key="1">
    <citation type="journal article" date="2018" name="Evol. Lett.">
        <title>Horizontal gene cluster transfer increased hallucinogenic mushroom diversity.</title>
        <authorList>
            <person name="Reynolds H.T."/>
            <person name="Vijayakumar V."/>
            <person name="Gluck-Thaler E."/>
            <person name="Korotkin H.B."/>
            <person name="Matheny P.B."/>
            <person name="Slot J.C."/>
        </authorList>
    </citation>
    <scope>NUCLEOTIDE SEQUENCE [LARGE SCALE GENOMIC DNA]</scope>
    <source>
        <strain evidence="2 3">2631</strain>
    </source>
</reference>
<feature type="transmembrane region" description="Helical" evidence="1">
    <location>
        <begin position="97"/>
        <end position="117"/>
    </location>
</feature>
<evidence type="ECO:0000256" key="1">
    <source>
        <dbReference type="SAM" id="Phobius"/>
    </source>
</evidence>
<comment type="caution">
    <text evidence="2">The sequence shown here is derived from an EMBL/GenBank/DDBJ whole genome shotgun (WGS) entry which is preliminary data.</text>
</comment>
<keyword evidence="1" id="KW-0812">Transmembrane</keyword>
<feature type="transmembrane region" description="Helical" evidence="1">
    <location>
        <begin position="129"/>
        <end position="150"/>
    </location>
</feature>
<feature type="transmembrane region" description="Helical" evidence="1">
    <location>
        <begin position="248"/>
        <end position="270"/>
    </location>
</feature>
<dbReference type="InParanoid" id="A0A409X734"/>
<dbReference type="Proteomes" id="UP000283269">
    <property type="component" value="Unassembled WGS sequence"/>
</dbReference>
<organism evidence="2 3">
    <name type="scientific">Psilocybe cyanescens</name>
    <dbReference type="NCBI Taxonomy" id="93625"/>
    <lineage>
        <taxon>Eukaryota</taxon>
        <taxon>Fungi</taxon>
        <taxon>Dikarya</taxon>
        <taxon>Basidiomycota</taxon>
        <taxon>Agaricomycotina</taxon>
        <taxon>Agaricomycetes</taxon>
        <taxon>Agaricomycetidae</taxon>
        <taxon>Agaricales</taxon>
        <taxon>Agaricineae</taxon>
        <taxon>Strophariaceae</taxon>
        <taxon>Psilocybe</taxon>
    </lineage>
</organism>
<evidence type="ECO:0000313" key="3">
    <source>
        <dbReference type="Proteomes" id="UP000283269"/>
    </source>
</evidence>
<keyword evidence="1" id="KW-0472">Membrane</keyword>
<feature type="transmembrane region" description="Helical" evidence="1">
    <location>
        <begin position="217"/>
        <end position="236"/>
    </location>
</feature>
<name>A0A409X734_PSICY</name>
<keyword evidence="1" id="KW-1133">Transmembrane helix</keyword>
<dbReference type="EMBL" id="NHYD01002459">
    <property type="protein sequence ID" value="PPQ86576.1"/>
    <property type="molecule type" value="Genomic_DNA"/>
</dbReference>
<keyword evidence="3" id="KW-1185">Reference proteome</keyword>
<sequence length="318" mass="34948">MSNALYPDKAGANGASDLAPPQLGSQLVSLAFVTVGTLSAIIWDIFSNINTDFHILVHFPVTLTTSVYFLSRFVTLVTFTLIVVVNTLPMENCITSMYTVAWMMSFSLSLTTLLFFLRVRAIYADRQYVVSFFFILWIGVIAGCVVETQVGGVATIKNTPSQGYCISNPINILSLVTTMATIPMVNDTLSFCAVTWRLMHNSQVDRSFQKGIKVVIFGRYLPAFSRALLIDGQIYFLSTVSLSLLSTIAYYCVAVPRIFSIALVFPNIAVMNLMGCRVFRNTKVGLRSLTEPSSEEFVSQPIAFMVPISPEGSKGGIV</sequence>
<feature type="transmembrane region" description="Helical" evidence="1">
    <location>
        <begin position="170"/>
        <end position="196"/>
    </location>
</feature>
<feature type="transmembrane region" description="Helical" evidence="1">
    <location>
        <begin position="27"/>
        <end position="46"/>
    </location>
</feature>
<proteinExistence type="predicted"/>
<accession>A0A409X734</accession>